<evidence type="ECO:0000313" key="2">
    <source>
        <dbReference type="EMBL" id="MWV70322.1"/>
    </source>
</evidence>
<feature type="signal peptide" evidence="1">
    <location>
        <begin position="1"/>
        <end position="19"/>
    </location>
</feature>
<proteinExistence type="predicted"/>
<keyword evidence="4" id="KW-1185">Reference proteome</keyword>
<dbReference type="OrthoDB" id="308547at2"/>
<dbReference type="EMBL" id="JRMP02000003">
    <property type="protein sequence ID" value="TLD95273.1"/>
    <property type="molecule type" value="Genomic_DNA"/>
</dbReference>
<reference evidence="2 5" key="4">
    <citation type="submission" date="2019-12" db="EMBL/GenBank/DDBJ databases">
        <title>Multi-Generational Helicobacter saguini Isolates.</title>
        <authorList>
            <person name="Mannion A."/>
            <person name="Shen Z."/>
            <person name="Fox J.G."/>
        </authorList>
    </citation>
    <scope>NUCLEOTIDE SEQUENCE [LARGE SCALE GENOMIC DNA]</scope>
    <source>
        <strain evidence="2">16-048</strain>
        <strain evidence="5">16-048 (F4)</strain>
    </source>
</reference>
<reference evidence="3 4" key="1">
    <citation type="journal article" date="2014" name="Genome Announc.">
        <title>Draft genome sequences of eight enterohepatic helicobacter species isolated from both laboratory and wild rodents.</title>
        <authorList>
            <person name="Sheh A."/>
            <person name="Shen Z."/>
            <person name="Fox J.G."/>
        </authorList>
    </citation>
    <scope>NUCLEOTIDE SEQUENCE [LARGE SCALE GENOMIC DNA]</scope>
    <source>
        <strain evidence="3 4">MIT 97-6194</strain>
    </source>
</reference>
<dbReference type="Proteomes" id="UP000477070">
    <property type="component" value="Unassembled WGS sequence"/>
</dbReference>
<accession>A0A347VKF4</accession>
<dbReference type="EMBL" id="QBIU01000002">
    <property type="protein sequence ID" value="MWV70322.1"/>
    <property type="molecule type" value="Genomic_DNA"/>
</dbReference>
<feature type="chain" id="PRO_5036063059" description="Outer membrane beta-barrel protein" evidence="1">
    <location>
        <begin position="20"/>
        <end position="379"/>
    </location>
</feature>
<evidence type="ECO:0000313" key="3">
    <source>
        <dbReference type="EMBL" id="TLD95273.1"/>
    </source>
</evidence>
<dbReference type="Proteomes" id="UP000029714">
    <property type="component" value="Unassembled WGS sequence"/>
</dbReference>
<evidence type="ECO:0000313" key="5">
    <source>
        <dbReference type="Proteomes" id="UP000477070"/>
    </source>
</evidence>
<dbReference type="RefSeq" id="WP_118949387.1">
    <property type="nucleotide sequence ID" value="NZ_JRMP02000003.1"/>
</dbReference>
<gene>
    <name evidence="2" type="ORF">DCO61_09995</name>
    <name evidence="3" type="ORF">LS64_002650</name>
</gene>
<comment type="caution">
    <text evidence="3">The sequence shown here is derived from an EMBL/GenBank/DDBJ whole genome shotgun (WGS) entry which is preliminary data.</text>
</comment>
<evidence type="ECO:0000313" key="4">
    <source>
        <dbReference type="Proteomes" id="UP000029714"/>
    </source>
</evidence>
<keyword evidence="1" id="KW-0732">Signal</keyword>
<evidence type="ECO:0008006" key="6">
    <source>
        <dbReference type="Google" id="ProtNLM"/>
    </source>
</evidence>
<name>A0A347VKF4_9HELI</name>
<organism evidence="3 4">
    <name type="scientific">Helicobacter saguini</name>
    <dbReference type="NCBI Taxonomy" id="1548018"/>
    <lineage>
        <taxon>Bacteria</taxon>
        <taxon>Pseudomonadati</taxon>
        <taxon>Campylobacterota</taxon>
        <taxon>Epsilonproteobacteria</taxon>
        <taxon>Campylobacterales</taxon>
        <taxon>Helicobacteraceae</taxon>
        <taxon>Helicobacter</taxon>
    </lineage>
</organism>
<dbReference type="AlphaFoldDB" id="A0A347VKF4"/>
<evidence type="ECO:0000256" key="1">
    <source>
        <dbReference type="SAM" id="SignalP"/>
    </source>
</evidence>
<sequence length="379" mass="42849">MKRLVFISLVLCNFVLSNAKDSIESNLQDSIKTDSIESNLLQNLDSKDSINSLNLNDSKILSPAHHPFNNKEKPLLLAISDVEAENTDVILDSIPNALDSKNSENHDKIGDNGFYVINKMGYKFNYLGFSYSLMGYYKKKLFTNSNSLLFKSAEINAGGEFQVTSYTRVGGYVDFQPFSFMGAVVYVGYEGAWTSLGRPVLIREDREYAHAVTGGPNIPGVSDRTKERVGGSTLVTQIMPYLTLGGKVWRDDMLVFVYRPTITMYHAFDVPRDTLMYFSGDNVVVRAQGDVHYAHDVMLMYIMENVGLKVGAVGTLEHIASFKGLWRYGVFGLLIYNKPFKKWKHLEPFIAAKVGTWLEDKYFQYNFTMLGELGLRWKL</sequence>
<protein>
    <recommendedName>
        <fullName evidence="6">Outer membrane beta-barrel protein</fullName>
    </recommendedName>
</protein>
<reference evidence="3" key="3">
    <citation type="submission" date="2018-04" db="EMBL/GenBank/DDBJ databases">
        <authorList>
            <person name="Sheh A."/>
            <person name="Shen Z."/>
            <person name="Mannion A.J."/>
            <person name="Fox J.G."/>
        </authorList>
    </citation>
    <scope>NUCLEOTIDE SEQUENCE</scope>
    <source>
        <strain evidence="3">MIT 97-6194</strain>
    </source>
</reference>
<reference evidence="3 4" key="2">
    <citation type="journal article" date="2016" name="Infect. Immun.">
        <title>Helicobacter saguini, a Novel Helicobacter Isolated from Cotton-Top Tamarins with Ulcerative Colitis, Has Proinflammatory Properties and Induces Typhlocolitis and Dysplasia in Gnotobiotic IL-10-/- Mice.</title>
        <authorList>
            <person name="Shen Z."/>
            <person name="Mannion A."/>
            <person name="Whary M.T."/>
            <person name="Muthupalani S."/>
            <person name="Sheh A."/>
            <person name="Feng Y."/>
            <person name="Gong G."/>
            <person name="Vandamme P."/>
            <person name="Holcombe H.R."/>
            <person name="Paster B.J."/>
            <person name="Fox J.G."/>
        </authorList>
    </citation>
    <scope>NUCLEOTIDE SEQUENCE [LARGE SCALE GENOMIC DNA]</scope>
    <source>
        <strain evidence="3 4">MIT 97-6194</strain>
    </source>
</reference>